<evidence type="ECO:0000313" key="2">
    <source>
        <dbReference type="EMBL" id="MCS0497851.1"/>
    </source>
</evidence>
<comment type="caution">
    <text evidence="2">The sequence shown here is derived from an EMBL/GenBank/DDBJ whole genome shotgun (WGS) entry which is preliminary data.</text>
</comment>
<keyword evidence="3" id="KW-1185">Reference proteome</keyword>
<dbReference type="Pfam" id="PF13467">
    <property type="entry name" value="RHH_4"/>
    <property type="match status" value="1"/>
</dbReference>
<gene>
    <name evidence="2" type="ORF">NVS89_22430</name>
</gene>
<dbReference type="RefSeq" id="WP_258735007.1">
    <property type="nucleotide sequence ID" value="NZ_JANTHZ010000015.1"/>
</dbReference>
<proteinExistence type="predicted"/>
<reference evidence="2" key="1">
    <citation type="submission" date="2022-08" db="EMBL/GenBank/DDBJ databases">
        <authorList>
            <person name="Li F."/>
        </authorList>
    </citation>
    <scope>NUCLEOTIDE SEQUENCE</scope>
    <source>
        <strain evidence="2">MQZ15Z-1</strain>
    </source>
</reference>
<protein>
    <submittedName>
        <fullName evidence="2">Ribbon-helix-helix domain-containing protein</fullName>
    </submittedName>
</protein>
<dbReference type="Proteomes" id="UP001151088">
    <property type="component" value="Unassembled WGS sequence"/>
</dbReference>
<evidence type="ECO:0000313" key="3">
    <source>
        <dbReference type="Proteomes" id="UP001151088"/>
    </source>
</evidence>
<dbReference type="AlphaFoldDB" id="A0A9X2PIS5"/>
<name>A0A9X2PIS5_9HYPH</name>
<dbReference type="EMBL" id="JANTHZ010000015">
    <property type="protein sequence ID" value="MCS0497851.1"/>
    <property type="molecule type" value="Genomic_DNA"/>
</dbReference>
<dbReference type="Gene3D" id="1.10.3990.20">
    <property type="entry name" value="protein bp1543"/>
    <property type="match status" value="1"/>
</dbReference>
<sequence>MSIVRNSIRKRTIIIGRHVTSVSLEDDFYNALKEIAAARHLPLFALINMIDADRRTSNLSSALRLFVLGEARNGRLPPART</sequence>
<organism evidence="2 3">
    <name type="scientific">Ancylobacter mangrovi</name>
    <dbReference type="NCBI Taxonomy" id="2972472"/>
    <lineage>
        <taxon>Bacteria</taxon>
        <taxon>Pseudomonadati</taxon>
        <taxon>Pseudomonadota</taxon>
        <taxon>Alphaproteobacteria</taxon>
        <taxon>Hyphomicrobiales</taxon>
        <taxon>Xanthobacteraceae</taxon>
        <taxon>Ancylobacter</taxon>
    </lineage>
</organism>
<dbReference type="InterPro" id="IPR038268">
    <property type="entry name" value="RHH_sf"/>
</dbReference>
<evidence type="ECO:0000259" key="1">
    <source>
        <dbReference type="Pfam" id="PF13467"/>
    </source>
</evidence>
<accession>A0A9X2PIS5</accession>
<feature type="domain" description="Ribbon-helix-helix" evidence="1">
    <location>
        <begin position="9"/>
        <end position="69"/>
    </location>
</feature>
<dbReference type="InterPro" id="IPR027373">
    <property type="entry name" value="RHH_dom"/>
</dbReference>